<evidence type="ECO:0000259" key="3">
    <source>
        <dbReference type="PROSITE" id="PS50110"/>
    </source>
</evidence>
<dbReference type="STRING" id="1232683.ADIMK_1788"/>
<dbReference type="InterPro" id="IPR011006">
    <property type="entry name" value="CheY-like_superfamily"/>
</dbReference>
<dbReference type="eggNOG" id="COG2197">
    <property type="taxonomic scope" value="Bacteria"/>
</dbReference>
<reference evidence="4 5" key="1">
    <citation type="submission" date="2014-04" db="EMBL/GenBank/DDBJ databases">
        <title>Marinobacterium kochiensis sp. nov., isolated from sediment sample collected from Kochi backwaters in Kerala, India.</title>
        <authorList>
            <person name="Singh A."/>
            <person name="Pinnaka A.K."/>
        </authorList>
    </citation>
    <scope>NUCLEOTIDE SEQUENCE [LARGE SCALE GENOMIC DNA]</scope>
    <source>
        <strain evidence="4 5">AK27</strain>
    </source>
</reference>
<dbReference type="RefSeq" id="WP_036186490.1">
    <property type="nucleotide sequence ID" value="NZ_JMQN01000021.1"/>
</dbReference>
<name>A0A081FZU8_9GAMM</name>
<dbReference type="Proteomes" id="UP000028252">
    <property type="component" value="Unassembled WGS sequence"/>
</dbReference>
<evidence type="ECO:0000313" key="4">
    <source>
        <dbReference type="EMBL" id="KEA64053.1"/>
    </source>
</evidence>
<protein>
    <submittedName>
        <fullName evidence="4">Chemotaxis regulator-transmits chemoreceptor signals to flagelllar motor components CheY</fullName>
    </submittedName>
</protein>
<dbReference type="Pfam" id="PF00072">
    <property type="entry name" value="Response_reg"/>
    <property type="match status" value="2"/>
</dbReference>
<organism evidence="4 5">
    <name type="scientific">Marinobacterium lacunae</name>
    <dbReference type="NCBI Taxonomy" id="1232683"/>
    <lineage>
        <taxon>Bacteria</taxon>
        <taxon>Pseudomonadati</taxon>
        <taxon>Pseudomonadota</taxon>
        <taxon>Gammaproteobacteria</taxon>
        <taxon>Oceanospirillales</taxon>
        <taxon>Oceanospirillaceae</taxon>
        <taxon>Marinobacterium</taxon>
    </lineage>
</organism>
<dbReference type="OrthoDB" id="9800897at2"/>
<accession>A0A081FZU8</accession>
<sequence>MSRINTDELHILLIEPSSTQRKIIMHQLADEHVGSIDAVSNQAEAISYLTRMRPDLVISALYFEDGSADQLLKQIRSSKALSDLPFMLISSESRREQLEIFKQSGVVAILPKPFTREHLTKALNATLDLLDQDDLELEMFDIDSIRVLVVDDSRMARRHIMRVLQNLGVRHLIEATDGREAIERLQREMVDLVVTDYNMPEVNGAELAEFIRHSALHSHLPIMMVTSEANDAHLRNISHSGVDALADKPFEPDTVKQLLVRLLDRR</sequence>
<evidence type="ECO:0000313" key="5">
    <source>
        <dbReference type="Proteomes" id="UP000028252"/>
    </source>
</evidence>
<keyword evidence="4" id="KW-0675">Receptor</keyword>
<evidence type="ECO:0000256" key="1">
    <source>
        <dbReference type="ARBA" id="ARBA00022553"/>
    </source>
</evidence>
<proteinExistence type="predicted"/>
<feature type="modified residue" description="4-aspartylphosphate" evidence="2">
    <location>
        <position position="196"/>
    </location>
</feature>
<dbReference type="PATRIC" id="fig|1232683.4.peg.1762"/>
<dbReference type="Gene3D" id="3.40.50.2300">
    <property type="match status" value="2"/>
</dbReference>
<dbReference type="PROSITE" id="PS50110">
    <property type="entry name" value="RESPONSE_REGULATORY"/>
    <property type="match status" value="2"/>
</dbReference>
<dbReference type="GO" id="GO:0000160">
    <property type="term" value="P:phosphorelay signal transduction system"/>
    <property type="evidence" value="ECO:0007669"/>
    <property type="project" value="InterPro"/>
</dbReference>
<dbReference type="eggNOG" id="COG3706">
    <property type="taxonomic scope" value="Bacteria"/>
</dbReference>
<dbReference type="SUPFAM" id="SSF52172">
    <property type="entry name" value="CheY-like"/>
    <property type="match status" value="2"/>
</dbReference>
<dbReference type="SMART" id="SM00448">
    <property type="entry name" value="REC"/>
    <property type="match status" value="2"/>
</dbReference>
<dbReference type="EMBL" id="JMQN01000021">
    <property type="protein sequence ID" value="KEA64053.1"/>
    <property type="molecule type" value="Genomic_DNA"/>
</dbReference>
<dbReference type="InterPro" id="IPR001789">
    <property type="entry name" value="Sig_transdc_resp-reg_receiver"/>
</dbReference>
<evidence type="ECO:0000256" key="2">
    <source>
        <dbReference type="PROSITE-ProRule" id="PRU00169"/>
    </source>
</evidence>
<feature type="domain" description="Response regulatory" evidence="3">
    <location>
        <begin position="10"/>
        <end position="127"/>
    </location>
</feature>
<comment type="caution">
    <text evidence="2">Lacks conserved residue(s) required for the propagation of feature annotation.</text>
</comment>
<gene>
    <name evidence="4" type="ORF">ADIMK_1788</name>
</gene>
<dbReference type="PANTHER" id="PTHR44591">
    <property type="entry name" value="STRESS RESPONSE REGULATOR PROTEIN 1"/>
    <property type="match status" value="1"/>
</dbReference>
<comment type="caution">
    <text evidence="4">The sequence shown here is derived from an EMBL/GenBank/DDBJ whole genome shotgun (WGS) entry which is preliminary data.</text>
</comment>
<dbReference type="InterPro" id="IPR050595">
    <property type="entry name" value="Bact_response_regulator"/>
</dbReference>
<feature type="domain" description="Response regulatory" evidence="3">
    <location>
        <begin position="146"/>
        <end position="263"/>
    </location>
</feature>
<keyword evidence="1 2" id="KW-0597">Phosphoprotein</keyword>
<keyword evidence="5" id="KW-1185">Reference proteome</keyword>
<dbReference type="PANTHER" id="PTHR44591:SF3">
    <property type="entry name" value="RESPONSE REGULATORY DOMAIN-CONTAINING PROTEIN"/>
    <property type="match status" value="1"/>
</dbReference>
<dbReference type="AlphaFoldDB" id="A0A081FZU8"/>